<organism evidence="2">
    <name type="scientific">Drosophila persimilis</name>
    <name type="common">Fruit fly</name>
    <dbReference type="NCBI Taxonomy" id="7234"/>
    <lineage>
        <taxon>Eukaryota</taxon>
        <taxon>Metazoa</taxon>
        <taxon>Ecdysozoa</taxon>
        <taxon>Arthropoda</taxon>
        <taxon>Hexapoda</taxon>
        <taxon>Insecta</taxon>
        <taxon>Pterygota</taxon>
        <taxon>Neoptera</taxon>
        <taxon>Endopterygota</taxon>
        <taxon>Diptera</taxon>
        <taxon>Brachycera</taxon>
        <taxon>Muscomorpha</taxon>
        <taxon>Ephydroidea</taxon>
        <taxon>Drosophilidae</taxon>
        <taxon>Drosophila</taxon>
        <taxon>Sophophora</taxon>
    </lineage>
</organism>
<dbReference type="AlphaFoldDB" id="B4ISK3"/>
<keyword evidence="2" id="KW-1185">Reference proteome</keyword>
<proteinExistence type="predicted"/>
<dbReference type="EMBL" id="CH700691">
    <property type="protein sequence ID" value="EDW26099.1"/>
    <property type="molecule type" value="Genomic_DNA"/>
</dbReference>
<sequence>KLISGASEKDIAHSGLDNTMLAMGSSRHEDGDEVQPGLDLITAAYGNSIEKIFTTYRDDGLSLSRRQRKRRALQSLH</sequence>
<evidence type="ECO:0000313" key="1">
    <source>
        <dbReference type="EMBL" id="EDW26099.1"/>
    </source>
</evidence>
<dbReference type="Proteomes" id="UP000008744">
    <property type="component" value="Unassembled WGS sequence"/>
</dbReference>
<dbReference type="STRING" id="7234.B4ISK3"/>
<dbReference type="SMR" id="B4ISK3"/>
<name>B4ISK3_DROPE</name>
<protein>
    <submittedName>
        <fullName evidence="1">GL15416</fullName>
    </submittedName>
</protein>
<feature type="non-terminal residue" evidence="1">
    <location>
        <position position="1"/>
    </location>
</feature>
<reference evidence="1 2" key="1">
    <citation type="journal article" date="2007" name="Nature">
        <title>Evolution of genes and genomes on the Drosophila phylogeny.</title>
        <authorList>
            <consortium name="Drosophila 12 Genomes Consortium"/>
            <person name="Clark A.G."/>
            <person name="Eisen M.B."/>
            <person name="Smith D.R."/>
            <person name="Bergman C.M."/>
            <person name="Oliver B."/>
            <person name="Markow T.A."/>
            <person name="Kaufman T.C."/>
            <person name="Kellis M."/>
            <person name="Gelbart W."/>
            <person name="Iyer V.N."/>
            <person name="Pollard D.A."/>
            <person name="Sackton T.B."/>
            <person name="Larracuente A.M."/>
            <person name="Singh N.D."/>
            <person name="Abad J.P."/>
            <person name="Abt D.N."/>
            <person name="Adryan B."/>
            <person name="Aguade M."/>
            <person name="Akashi H."/>
            <person name="Anderson W.W."/>
            <person name="Aquadro C.F."/>
            <person name="Ardell D.H."/>
            <person name="Arguello R."/>
            <person name="Artieri C.G."/>
            <person name="Barbash D.A."/>
            <person name="Barker D."/>
            <person name="Barsanti P."/>
            <person name="Batterham P."/>
            <person name="Batzoglou S."/>
            <person name="Begun D."/>
            <person name="Bhutkar A."/>
            <person name="Blanco E."/>
            <person name="Bosak S.A."/>
            <person name="Bradley R.K."/>
            <person name="Brand A.D."/>
            <person name="Brent M.R."/>
            <person name="Brooks A.N."/>
            <person name="Brown R.H."/>
            <person name="Butlin R.K."/>
            <person name="Caggese C."/>
            <person name="Calvi B.R."/>
            <person name="Bernardo de Carvalho A."/>
            <person name="Caspi A."/>
            <person name="Castrezana S."/>
            <person name="Celniker S.E."/>
            <person name="Chang J.L."/>
            <person name="Chapple C."/>
            <person name="Chatterji S."/>
            <person name="Chinwalla A."/>
            <person name="Civetta A."/>
            <person name="Clifton S.W."/>
            <person name="Comeron J.M."/>
            <person name="Costello J.C."/>
            <person name="Coyne J.A."/>
            <person name="Daub J."/>
            <person name="David R.G."/>
            <person name="Delcher A.L."/>
            <person name="Delehaunty K."/>
            <person name="Do C.B."/>
            <person name="Ebling H."/>
            <person name="Edwards K."/>
            <person name="Eickbush T."/>
            <person name="Evans J.D."/>
            <person name="Filipski A."/>
            <person name="Findeiss S."/>
            <person name="Freyhult E."/>
            <person name="Fulton L."/>
            <person name="Fulton R."/>
            <person name="Garcia A.C."/>
            <person name="Gardiner A."/>
            <person name="Garfield D.A."/>
            <person name="Garvin B.E."/>
            <person name="Gibson G."/>
            <person name="Gilbert D."/>
            <person name="Gnerre S."/>
            <person name="Godfrey J."/>
            <person name="Good R."/>
            <person name="Gotea V."/>
            <person name="Gravely B."/>
            <person name="Greenberg A.J."/>
            <person name="Griffiths-Jones S."/>
            <person name="Gross S."/>
            <person name="Guigo R."/>
            <person name="Gustafson E.A."/>
            <person name="Haerty W."/>
            <person name="Hahn M.W."/>
            <person name="Halligan D.L."/>
            <person name="Halpern A.L."/>
            <person name="Halter G.M."/>
            <person name="Han M.V."/>
            <person name="Heger A."/>
            <person name="Hillier L."/>
            <person name="Hinrichs A.S."/>
            <person name="Holmes I."/>
            <person name="Hoskins R.A."/>
            <person name="Hubisz M.J."/>
            <person name="Hultmark D."/>
            <person name="Huntley M.A."/>
            <person name="Jaffe D.B."/>
            <person name="Jagadeeshan S."/>
            <person name="Jeck W.R."/>
            <person name="Johnson J."/>
            <person name="Jones C.D."/>
            <person name="Jordan W.C."/>
            <person name="Karpen G.H."/>
            <person name="Kataoka E."/>
            <person name="Keightley P.D."/>
            <person name="Kheradpour P."/>
            <person name="Kirkness E.F."/>
            <person name="Koerich L.B."/>
            <person name="Kristiansen K."/>
            <person name="Kudrna D."/>
            <person name="Kulathinal R.J."/>
            <person name="Kumar S."/>
            <person name="Kwok R."/>
            <person name="Lander E."/>
            <person name="Langley C.H."/>
            <person name="Lapoint R."/>
            <person name="Lazzaro B.P."/>
            <person name="Lee S.J."/>
            <person name="Levesque L."/>
            <person name="Li R."/>
            <person name="Lin C.F."/>
            <person name="Lin M.F."/>
            <person name="Lindblad-Toh K."/>
            <person name="Llopart A."/>
            <person name="Long M."/>
            <person name="Low L."/>
            <person name="Lozovsky E."/>
            <person name="Lu J."/>
            <person name="Luo M."/>
            <person name="Machado C.A."/>
            <person name="Makalowski W."/>
            <person name="Marzo M."/>
            <person name="Matsuda M."/>
            <person name="Matzkin L."/>
            <person name="McAllister B."/>
            <person name="McBride C.S."/>
            <person name="McKernan B."/>
            <person name="McKernan K."/>
            <person name="Mendez-Lago M."/>
            <person name="Minx P."/>
            <person name="Mollenhauer M.U."/>
            <person name="Montooth K."/>
            <person name="Mount S.M."/>
            <person name="Mu X."/>
            <person name="Myers E."/>
            <person name="Negre B."/>
            <person name="Newfeld S."/>
            <person name="Nielsen R."/>
            <person name="Noor M.A."/>
            <person name="O'Grady P."/>
            <person name="Pachter L."/>
            <person name="Papaceit M."/>
            <person name="Parisi M.J."/>
            <person name="Parisi M."/>
            <person name="Parts L."/>
            <person name="Pedersen J.S."/>
            <person name="Pesole G."/>
            <person name="Phillippy A.M."/>
            <person name="Ponting C.P."/>
            <person name="Pop M."/>
            <person name="Porcelli D."/>
            <person name="Powell J.R."/>
            <person name="Prohaska S."/>
            <person name="Pruitt K."/>
            <person name="Puig M."/>
            <person name="Quesneville H."/>
            <person name="Ram K.R."/>
            <person name="Rand D."/>
            <person name="Rasmussen M.D."/>
            <person name="Reed L.K."/>
            <person name="Reenan R."/>
            <person name="Reily A."/>
            <person name="Remington K.A."/>
            <person name="Rieger T.T."/>
            <person name="Ritchie M.G."/>
            <person name="Robin C."/>
            <person name="Rogers Y.H."/>
            <person name="Rohde C."/>
            <person name="Rozas J."/>
            <person name="Rubenfield M.J."/>
            <person name="Ruiz A."/>
            <person name="Russo S."/>
            <person name="Salzberg S.L."/>
            <person name="Sanchez-Gracia A."/>
            <person name="Saranga D.J."/>
            <person name="Sato H."/>
            <person name="Schaeffer S.W."/>
            <person name="Schatz M.C."/>
            <person name="Schlenke T."/>
            <person name="Schwartz R."/>
            <person name="Segarra C."/>
            <person name="Singh R.S."/>
            <person name="Sirot L."/>
            <person name="Sirota M."/>
            <person name="Sisneros N.B."/>
            <person name="Smith C.D."/>
            <person name="Smith T.F."/>
            <person name="Spieth J."/>
            <person name="Stage D.E."/>
            <person name="Stark A."/>
            <person name="Stephan W."/>
            <person name="Strausberg R.L."/>
            <person name="Strempel S."/>
            <person name="Sturgill D."/>
            <person name="Sutton G."/>
            <person name="Sutton G.G."/>
            <person name="Tao W."/>
            <person name="Teichmann S."/>
            <person name="Tobari Y.N."/>
            <person name="Tomimura Y."/>
            <person name="Tsolas J.M."/>
            <person name="Valente V.L."/>
            <person name="Venter E."/>
            <person name="Venter J.C."/>
            <person name="Vicario S."/>
            <person name="Vieira F.G."/>
            <person name="Vilella A.J."/>
            <person name="Villasante A."/>
            <person name="Walenz B."/>
            <person name="Wang J."/>
            <person name="Wasserman M."/>
            <person name="Watts T."/>
            <person name="Wilson D."/>
            <person name="Wilson R.K."/>
            <person name="Wing R.A."/>
            <person name="Wolfner M.F."/>
            <person name="Wong A."/>
            <person name="Wong G.K."/>
            <person name="Wu C.I."/>
            <person name="Wu G."/>
            <person name="Yamamoto D."/>
            <person name="Yang H.P."/>
            <person name="Yang S.P."/>
            <person name="Yorke J.A."/>
            <person name="Yoshida K."/>
            <person name="Zdobnov E."/>
            <person name="Zhang P."/>
            <person name="Zhang Y."/>
            <person name="Zimin A.V."/>
            <person name="Baldwin J."/>
            <person name="Abdouelleil A."/>
            <person name="Abdulkadir J."/>
            <person name="Abebe A."/>
            <person name="Abera B."/>
            <person name="Abreu J."/>
            <person name="Acer S.C."/>
            <person name="Aftuck L."/>
            <person name="Alexander A."/>
            <person name="An P."/>
            <person name="Anderson E."/>
            <person name="Anderson S."/>
            <person name="Arachi H."/>
            <person name="Azer M."/>
            <person name="Bachantsang P."/>
            <person name="Barry A."/>
            <person name="Bayul T."/>
            <person name="Berlin A."/>
            <person name="Bessette D."/>
            <person name="Bloom T."/>
            <person name="Blye J."/>
            <person name="Boguslavskiy L."/>
            <person name="Bonnet C."/>
            <person name="Boukhgalter B."/>
            <person name="Bourzgui I."/>
            <person name="Brown A."/>
            <person name="Cahill P."/>
            <person name="Channer S."/>
            <person name="Cheshatsang Y."/>
            <person name="Chuda L."/>
            <person name="Citroen M."/>
            <person name="Collymore A."/>
            <person name="Cooke P."/>
            <person name="Costello M."/>
            <person name="D'Aco K."/>
            <person name="Daza R."/>
            <person name="De Haan G."/>
            <person name="DeGray S."/>
            <person name="DeMaso C."/>
            <person name="Dhargay N."/>
            <person name="Dooley K."/>
            <person name="Dooley E."/>
            <person name="Doricent M."/>
            <person name="Dorje P."/>
            <person name="Dorjee K."/>
            <person name="Dupes A."/>
            <person name="Elong R."/>
            <person name="Falk J."/>
            <person name="Farina A."/>
            <person name="Faro S."/>
            <person name="Ferguson D."/>
            <person name="Fisher S."/>
            <person name="Foley C.D."/>
            <person name="Franke A."/>
            <person name="Friedrich D."/>
            <person name="Gadbois L."/>
            <person name="Gearin G."/>
            <person name="Gearin C.R."/>
            <person name="Giannoukos G."/>
            <person name="Goode T."/>
            <person name="Graham J."/>
            <person name="Grandbois E."/>
            <person name="Grewal S."/>
            <person name="Gyaltsen K."/>
            <person name="Hafez N."/>
            <person name="Hagos B."/>
            <person name="Hall J."/>
            <person name="Henson C."/>
            <person name="Hollinger A."/>
            <person name="Honan T."/>
            <person name="Huard M.D."/>
            <person name="Hughes L."/>
            <person name="Hurhula B."/>
            <person name="Husby M.E."/>
            <person name="Kamat A."/>
            <person name="Kanga B."/>
            <person name="Kashin S."/>
            <person name="Khazanovich D."/>
            <person name="Kisner P."/>
            <person name="Lance K."/>
            <person name="Lara M."/>
            <person name="Lee W."/>
            <person name="Lennon N."/>
            <person name="Letendre F."/>
            <person name="LeVine R."/>
            <person name="Lipovsky A."/>
            <person name="Liu X."/>
            <person name="Liu J."/>
            <person name="Liu S."/>
            <person name="Lokyitsang T."/>
            <person name="Lokyitsang Y."/>
            <person name="Lubonja R."/>
            <person name="Lui A."/>
            <person name="MacDonald P."/>
            <person name="Magnisalis V."/>
            <person name="Maru K."/>
            <person name="Matthews C."/>
            <person name="McCusker W."/>
            <person name="McDonough S."/>
            <person name="Mehta T."/>
            <person name="Meldrim J."/>
            <person name="Meneus L."/>
            <person name="Mihai O."/>
            <person name="Mihalev A."/>
            <person name="Mihova T."/>
            <person name="Mittelman R."/>
            <person name="Mlenga V."/>
            <person name="Montmayeur A."/>
            <person name="Mulrain L."/>
            <person name="Navidi A."/>
            <person name="Naylor J."/>
            <person name="Negash T."/>
            <person name="Nguyen T."/>
            <person name="Nguyen N."/>
            <person name="Nicol R."/>
            <person name="Norbu C."/>
            <person name="Norbu N."/>
            <person name="Novod N."/>
            <person name="O'Neill B."/>
            <person name="Osman S."/>
            <person name="Markiewicz E."/>
            <person name="Oyono O.L."/>
            <person name="Patti C."/>
            <person name="Phunkhang P."/>
            <person name="Pierre F."/>
            <person name="Priest M."/>
            <person name="Raghuraman S."/>
            <person name="Rege F."/>
            <person name="Reyes R."/>
            <person name="Rise C."/>
            <person name="Rogov P."/>
            <person name="Ross K."/>
            <person name="Ryan E."/>
            <person name="Settipalli S."/>
            <person name="Shea T."/>
            <person name="Sherpa N."/>
            <person name="Shi L."/>
            <person name="Shih D."/>
            <person name="Sparrow T."/>
            <person name="Spaulding J."/>
            <person name="Stalker J."/>
            <person name="Stange-Thomann N."/>
            <person name="Stavropoulos S."/>
            <person name="Stone C."/>
            <person name="Strader C."/>
            <person name="Tesfaye S."/>
            <person name="Thomson T."/>
            <person name="Thoulutsang Y."/>
            <person name="Thoulutsang D."/>
            <person name="Topham K."/>
            <person name="Topping I."/>
            <person name="Tsamla T."/>
            <person name="Vassiliev H."/>
            <person name="Vo A."/>
            <person name="Wangchuk T."/>
            <person name="Wangdi T."/>
            <person name="Weiand M."/>
            <person name="Wilkinson J."/>
            <person name="Wilson A."/>
            <person name="Yadav S."/>
            <person name="Young G."/>
            <person name="Yu Q."/>
            <person name="Zembek L."/>
            <person name="Zhong D."/>
            <person name="Zimmer A."/>
            <person name="Zwirko Z."/>
            <person name="Jaffe D.B."/>
            <person name="Alvarez P."/>
            <person name="Brockman W."/>
            <person name="Butler J."/>
            <person name="Chin C."/>
            <person name="Gnerre S."/>
            <person name="Grabherr M."/>
            <person name="Kleber M."/>
            <person name="Mauceli E."/>
            <person name="MacCallum I."/>
        </authorList>
    </citation>
    <scope>NUCLEOTIDE SEQUENCE [LARGE SCALE GENOMIC DNA]</scope>
    <source>
        <strain evidence="2">MSH-3 / Tucson 14011-0111.49</strain>
    </source>
</reference>
<accession>B4ISK3</accession>
<dbReference type="HOGENOM" id="CLU_2645031_0_0_1"/>
<gene>
    <name evidence="1" type="primary">Dper\GL15416</name>
    <name evidence="1" type="ORF">Dper_GL15416</name>
</gene>
<evidence type="ECO:0000313" key="2">
    <source>
        <dbReference type="Proteomes" id="UP000008744"/>
    </source>
</evidence>
<dbReference type="Gene3D" id="3.40.50.720">
    <property type="entry name" value="NAD(P)-binding Rossmann-like Domain"/>
    <property type="match status" value="1"/>
</dbReference>